<feature type="domain" description="PBP" evidence="2">
    <location>
        <begin position="45"/>
        <end position="306"/>
    </location>
</feature>
<evidence type="ECO:0000313" key="3">
    <source>
        <dbReference type="EMBL" id="CUQ66296.1"/>
    </source>
</evidence>
<dbReference type="CDD" id="cd13566">
    <property type="entry name" value="PBP2_phosphate"/>
    <property type="match status" value="1"/>
</dbReference>
<gene>
    <name evidence="3" type="ORF">NITINOP_1321</name>
</gene>
<dbReference type="STRING" id="1715989.NITINOP_1321"/>
<dbReference type="SUPFAM" id="SSF53850">
    <property type="entry name" value="Periplasmic binding protein-like II"/>
    <property type="match status" value="1"/>
</dbReference>
<dbReference type="AlphaFoldDB" id="A0A0S4KSZ4"/>
<dbReference type="PANTHER" id="PTHR30570:SF6">
    <property type="entry name" value="PHOSPHATE-BINDING PROTEIN PSTS"/>
    <property type="match status" value="1"/>
</dbReference>
<protein>
    <submittedName>
        <fullName evidence="3">Putative Phosphate binding protein of ABC-type phosphate transport system</fullName>
    </submittedName>
</protein>
<evidence type="ECO:0000259" key="2">
    <source>
        <dbReference type="Pfam" id="PF12849"/>
    </source>
</evidence>
<dbReference type="Proteomes" id="UP000066284">
    <property type="component" value="Chromosome 1"/>
</dbReference>
<proteinExistence type="predicted"/>
<dbReference type="KEGG" id="nio:NITINOP_1321"/>
<dbReference type="PANTHER" id="PTHR30570">
    <property type="entry name" value="PERIPLASMIC PHOSPHATE BINDING COMPONENT OF PHOSPHATE ABC TRANSPORTER"/>
    <property type="match status" value="1"/>
</dbReference>
<dbReference type="Gene3D" id="3.40.190.10">
    <property type="entry name" value="Periplasmic binding protein-like II"/>
    <property type="match status" value="2"/>
</dbReference>
<dbReference type="InterPro" id="IPR050811">
    <property type="entry name" value="Phosphate_ABC_transporter"/>
</dbReference>
<organism evidence="3 4">
    <name type="scientific">Candidatus Nitrospira inopinata</name>
    <dbReference type="NCBI Taxonomy" id="1715989"/>
    <lineage>
        <taxon>Bacteria</taxon>
        <taxon>Pseudomonadati</taxon>
        <taxon>Nitrospirota</taxon>
        <taxon>Nitrospiria</taxon>
        <taxon>Nitrospirales</taxon>
        <taxon>Nitrospiraceae</taxon>
        <taxon>Nitrospira</taxon>
    </lineage>
</organism>
<accession>A0A0S4KSZ4</accession>
<dbReference type="EMBL" id="LN885086">
    <property type="protein sequence ID" value="CUQ66296.1"/>
    <property type="molecule type" value="Genomic_DNA"/>
</dbReference>
<evidence type="ECO:0000256" key="1">
    <source>
        <dbReference type="ARBA" id="ARBA00022729"/>
    </source>
</evidence>
<dbReference type="InterPro" id="IPR024370">
    <property type="entry name" value="PBP_domain"/>
</dbReference>
<name>A0A0S4KSZ4_9BACT</name>
<keyword evidence="1" id="KW-0732">Signal</keyword>
<dbReference type="Pfam" id="PF12849">
    <property type="entry name" value="PBP_like_2"/>
    <property type="match status" value="1"/>
</dbReference>
<keyword evidence="4" id="KW-1185">Reference proteome</keyword>
<reference evidence="4" key="1">
    <citation type="submission" date="2015-09" db="EMBL/GenBank/DDBJ databases">
        <authorList>
            <person name="Daims H."/>
        </authorList>
    </citation>
    <scope>NUCLEOTIDE SEQUENCE [LARGE SCALE GENOMIC DNA]</scope>
</reference>
<sequence length="354" mass="39172">MSVALFRGAGVIALLVAMGVTGLSDTAKAQLKPSTDPHIHAYVRSSSTMTGSLTIVGSDTMKPLTRHWERKLKEFYPHIDIRIQGSGSEQGPPALLEKTAQIIAVSRPLTPAEILEFKKRHGYEPTEVPVATDALAIFVHRDNPITGLTFKELEAMFCKERRRQAEHPITKWGQLGLDGEWSQAEIWLHGRTSPSGTATFFREKVCLNGEFSPRVIEEPGSASIVVEVMRDRFAIGYSGIGYQTSTVRAVPLAERDGDAFVEATFQTAINGTYPLRRLLYLYVDKSPEKELAPIVAEFVKFATSHEGQEVVVKEGFFPLPTDVLNRLSAAWSQSMQAAEAAGLPYKRMNERSRP</sequence>
<evidence type="ECO:0000313" key="4">
    <source>
        <dbReference type="Proteomes" id="UP000066284"/>
    </source>
</evidence>